<dbReference type="EMBL" id="CATQJL010000112">
    <property type="protein sequence ID" value="CAJ0594869.1"/>
    <property type="molecule type" value="Genomic_DNA"/>
</dbReference>
<dbReference type="PANTHER" id="PTHR21700:SF24">
    <property type="entry name" value="TRANSTHYRETIN-LIKE FAMILY PROTEIN"/>
    <property type="match status" value="1"/>
</dbReference>
<evidence type="ECO:0000256" key="2">
    <source>
        <dbReference type="ARBA" id="ARBA00010112"/>
    </source>
</evidence>
<dbReference type="Pfam" id="PF01060">
    <property type="entry name" value="TTR-52"/>
    <property type="match status" value="1"/>
</dbReference>
<organism evidence="6 7">
    <name type="scientific">Cylicocyclus nassatus</name>
    <name type="common">Nematode worm</name>
    <dbReference type="NCBI Taxonomy" id="53992"/>
    <lineage>
        <taxon>Eukaryota</taxon>
        <taxon>Metazoa</taxon>
        <taxon>Ecdysozoa</taxon>
        <taxon>Nematoda</taxon>
        <taxon>Chromadorea</taxon>
        <taxon>Rhabditida</taxon>
        <taxon>Rhabditina</taxon>
        <taxon>Rhabditomorpha</taxon>
        <taxon>Strongyloidea</taxon>
        <taxon>Strongylidae</taxon>
        <taxon>Cylicocyclus</taxon>
    </lineage>
</organism>
<dbReference type="Gene3D" id="2.60.40.3330">
    <property type="match status" value="1"/>
</dbReference>
<proteinExistence type="inferred from homology"/>
<feature type="chain" id="PRO_5041293311" description="Transthyretin-like family protein" evidence="5">
    <location>
        <begin position="16"/>
        <end position="140"/>
    </location>
</feature>
<keyword evidence="7" id="KW-1185">Reference proteome</keyword>
<name>A0AA36GMR1_CYLNA</name>
<evidence type="ECO:0000256" key="4">
    <source>
        <dbReference type="ARBA" id="ARBA00022729"/>
    </source>
</evidence>
<evidence type="ECO:0000256" key="5">
    <source>
        <dbReference type="SAM" id="SignalP"/>
    </source>
</evidence>
<evidence type="ECO:0000313" key="7">
    <source>
        <dbReference type="Proteomes" id="UP001176961"/>
    </source>
</evidence>
<dbReference type="AlphaFoldDB" id="A0AA36GMR1"/>
<keyword evidence="3" id="KW-0964">Secreted</keyword>
<dbReference type="PANTHER" id="PTHR21700">
    <property type="entry name" value="TRANSTHYRETIN-LIKE FAMILY PROTEIN-RELATED"/>
    <property type="match status" value="1"/>
</dbReference>
<dbReference type="InterPro" id="IPR038479">
    <property type="entry name" value="Transthyretin-like_sf"/>
</dbReference>
<reference evidence="6" key="1">
    <citation type="submission" date="2023-07" db="EMBL/GenBank/DDBJ databases">
        <authorList>
            <consortium name="CYATHOMIX"/>
        </authorList>
    </citation>
    <scope>NUCLEOTIDE SEQUENCE</scope>
    <source>
        <strain evidence="6">N/A</strain>
    </source>
</reference>
<protein>
    <recommendedName>
        <fullName evidence="8">Transthyretin-like family protein</fullName>
    </recommendedName>
</protein>
<evidence type="ECO:0000256" key="1">
    <source>
        <dbReference type="ARBA" id="ARBA00004613"/>
    </source>
</evidence>
<feature type="signal peptide" evidence="5">
    <location>
        <begin position="1"/>
        <end position="15"/>
    </location>
</feature>
<comment type="subcellular location">
    <subcellularLocation>
        <location evidence="1">Secreted</location>
    </subcellularLocation>
</comment>
<dbReference type="Proteomes" id="UP001176961">
    <property type="component" value="Unassembled WGS sequence"/>
</dbReference>
<accession>A0AA36GMR1</accession>
<comment type="caution">
    <text evidence="6">The sequence shown here is derived from an EMBL/GenBank/DDBJ whole genome shotgun (WGS) entry which is preliminary data.</text>
</comment>
<dbReference type="GO" id="GO:0009986">
    <property type="term" value="C:cell surface"/>
    <property type="evidence" value="ECO:0007669"/>
    <property type="project" value="InterPro"/>
</dbReference>
<evidence type="ECO:0008006" key="8">
    <source>
        <dbReference type="Google" id="ProtNLM"/>
    </source>
</evidence>
<dbReference type="InterPro" id="IPR001534">
    <property type="entry name" value="Transthyretin-like"/>
</dbReference>
<gene>
    <name evidence="6" type="ORF">CYNAS_LOCUS6852</name>
</gene>
<comment type="similarity">
    <text evidence="2">Belongs to the nematode transthyretin-like family.</text>
</comment>
<sequence>MRALILLCFLPLCYCLFRRMQTVGVKGKFLCNREPATGVRIKLYDKGIFIDTMLDEVGLDNTGSFKISGSAKLWIKMNPRLDIYHRCDYKGACYKKFTMEIPKAYIADGEKVKQYFDIHSLELTWKRKGETEDCNNGWNR</sequence>
<evidence type="ECO:0000256" key="3">
    <source>
        <dbReference type="ARBA" id="ARBA00022525"/>
    </source>
</evidence>
<dbReference type="GO" id="GO:0005576">
    <property type="term" value="C:extracellular region"/>
    <property type="evidence" value="ECO:0007669"/>
    <property type="project" value="UniProtKB-SubCell"/>
</dbReference>
<evidence type="ECO:0000313" key="6">
    <source>
        <dbReference type="EMBL" id="CAJ0594869.1"/>
    </source>
</evidence>
<keyword evidence="4 5" id="KW-0732">Signal</keyword>